<feature type="compositionally biased region" description="Basic and acidic residues" evidence="1">
    <location>
        <begin position="1524"/>
        <end position="1534"/>
    </location>
</feature>
<evidence type="ECO:0000313" key="4">
    <source>
        <dbReference type="Proteomes" id="UP000012073"/>
    </source>
</evidence>
<reference evidence="4" key="1">
    <citation type="journal article" date="2013" name="Proc. Natl. Acad. Sci. U.S.A.">
        <title>Genome structure and metabolic features in the red seaweed Chondrus crispus shed light on evolution of the Archaeplastida.</title>
        <authorList>
            <person name="Collen J."/>
            <person name="Porcel B."/>
            <person name="Carre W."/>
            <person name="Ball S.G."/>
            <person name="Chaparro C."/>
            <person name="Tonon T."/>
            <person name="Barbeyron T."/>
            <person name="Michel G."/>
            <person name="Noel B."/>
            <person name="Valentin K."/>
            <person name="Elias M."/>
            <person name="Artiguenave F."/>
            <person name="Arun A."/>
            <person name="Aury J.M."/>
            <person name="Barbosa-Neto J.F."/>
            <person name="Bothwell J.H."/>
            <person name="Bouget F.Y."/>
            <person name="Brillet L."/>
            <person name="Cabello-Hurtado F."/>
            <person name="Capella-Gutierrez S."/>
            <person name="Charrier B."/>
            <person name="Cladiere L."/>
            <person name="Cock J.M."/>
            <person name="Coelho S.M."/>
            <person name="Colleoni C."/>
            <person name="Czjzek M."/>
            <person name="Da Silva C."/>
            <person name="Delage L."/>
            <person name="Denoeud F."/>
            <person name="Deschamps P."/>
            <person name="Dittami S.M."/>
            <person name="Gabaldon T."/>
            <person name="Gachon C.M."/>
            <person name="Groisillier A."/>
            <person name="Herve C."/>
            <person name="Jabbari K."/>
            <person name="Katinka M."/>
            <person name="Kloareg B."/>
            <person name="Kowalczyk N."/>
            <person name="Labadie K."/>
            <person name="Leblanc C."/>
            <person name="Lopez P.J."/>
            <person name="McLachlan D.H."/>
            <person name="Meslet-Cladiere L."/>
            <person name="Moustafa A."/>
            <person name="Nehr Z."/>
            <person name="Nyvall Collen P."/>
            <person name="Panaud O."/>
            <person name="Partensky F."/>
            <person name="Poulain J."/>
            <person name="Rensing S.A."/>
            <person name="Rousvoal S."/>
            <person name="Samson G."/>
            <person name="Symeonidi A."/>
            <person name="Weissenbach J."/>
            <person name="Zambounis A."/>
            <person name="Wincker P."/>
            <person name="Boyen C."/>
        </authorList>
    </citation>
    <scope>NUCLEOTIDE SEQUENCE [LARGE SCALE GENOMIC DNA]</scope>
    <source>
        <strain evidence="4">cv. Stackhouse</strain>
    </source>
</reference>
<dbReference type="OrthoDB" id="515428at2759"/>
<feature type="compositionally biased region" description="Low complexity" evidence="1">
    <location>
        <begin position="1170"/>
        <end position="1187"/>
    </location>
</feature>
<organism evidence="3 4">
    <name type="scientific">Chondrus crispus</name>
    <name type="common">Carrageen Irish moss</name>
    <name type="synonym">Polymorpha crispa</name>
    <dbReference type="NCBI Taxonomy" id="2769"/>
    <lineage>
        <taxon>Eukaryota</taxon>
        <taxon>Rhodophyta</taxon>
        <taxon>Florideophyceae</taxon>
        <taxon>Rhodymeniophycidae</taxon>
        <taxon>Gigartinales</taxon>
        <taxon>Gigartinaceae</taxon>
        <taxon>Chondrus</taxon>
    </lineage>
</organism>
<dbReference type="KEGG" id="ccp:CHC_T00002843001"/>
<dbReference type="InterPro" id="IPR015940">
    <property type="entry name" value="UBA"/>
</dbReference>
<feature type="compositionally biased region" description="Polar residues" evidence="1">
    <location>
        <begin position="217"/>
        <end position="235"/>
    </location>
</feature>
<feature type="region of interest" description="Disordered" evidence="1">
    <location>
        <begin position="1510"/>
        <end position="1549"/>
    </location>
</feature>
<dbReference type="GeneID" id="17321736"/>
<proteinExistence type="predicted"/>
<dbReference type="Pfam" id="PF22562">
    <property type="entry name" value="UBA_7"/>
    <property type="match status" value="1"/>
</dbReference>
<keyword evidence="4" id="KW-1185">Reference proteome</keyword>
<feature type="compositionally biased region" description="Acidic residues" evidence="1">
    <location>
        <begin position="1088"/>
        <end position="1103"/>
    </location>
</feature>
<dbReference type="InterPro" id="IPR018247">
    <property type="entry name" value="EF_Hand_1_Ca_BS"/>
</dbReference>
<dbReference type="EMBL" id="HG001676">
    <property type="protein sequence ID" value="CDF34179.1"/>
    <property type="molecule type" value="Genomic_DNA"/>
</dbReference>
<accession>R7Q813</accession>
<evidence type="ECO:0000313" key="3">
    <source>
        <dbReference type="EMBL" id="CDF34179.1"/>
    </source>
</evidence>
<evidence type="ECO:0000259" key="2">
    <source>
        <dbReference type="PROSITE" id="PS50030"/>
    </source>
</evidence>
<sequence>MTPQEALDHPSPSASTASRGLLPHSKWALIRTLHQLLLGALGNGGNEVRELVVQSKLPYALRKILAQPFLHGGNLFQSAASVTTEIAHTEPTATPDLVKAGLASTVLRTIGVGLPPCGEAVRCIPNILAALCLAPTAKKVIVEAKPLKRFLLRLATPFYTRALHGETPVLIGSALDELMRHVEPLRSHGNEAVIEYLRLSAKFIETDSKGFKRLPRPNSSPGDVVRGSNSANVPTSDGKPSGTAPGQVVSLKGDLDRNTPDGVLLERMKLAVANNSCRLVGFAQGSSEHQQGIVDNGGLKYMIQLRDAPALASAETCIRDGQSSARHYPTPANTVHSLVSALKTFGSRHYAALVRILFSVILEDAAVVLKIAKDLDERWLPEEDTSEAVDIETQEIGQYVSRQDSSSDSGAKSVVSLGVQPHLQSIEMKEVDKPSEATSSSEDTKEAVTSNGQTKNRVELREKMRTALKQLRVAVVLLTRMPRGGSLNTLTSPSVWEASRGSQVAAIVSTVERAARYHLAVVYTGLTLSAANDGDLSNARVTATSDPELKPIRPEQCEEIVGNLGKLFGTSIETNPDFVQACQRYRVPPEGYAPLRQNVEGLAWCLVTFAVAAQRLYSVLSKALVSSRRLPRGLRYGAGAKSVANAIGRIFALHLVAAVPLWDVKVISMGRNRVVAAWDYLRGILIEIKGTLFGEDHGMTQSLILKSFLDAGGADALLQATRPFLIVQAATSKNLTETETTRASKVAVRAKMEELLKNSSLSVCSYLLAIGDVYDRLPRASSLMNTGGLSGGLPSADGEDTVMSSDSVRNQAHAISKIAVKESQVQADAQSEGSTKVQMRFEDLKSLLTSPSRKDALRAQTNRLREEAFAHCHEAAIRRVASDVWNTLCGFLHLLASCPGLLNSGASPIPDSPGRRTEWEARDIQRSALTVTLQLLTSVTSHPTELLAAFRPDGSAMSDVLGIVHTTSEVAAEMEGKKGTVPVKTRGPEEDGVPESRQFDPPPLRRPSPDPENLRSLVEMGFPERRAAYALRRTAPAGIEFAIEWLMTQMDEADDALQSDDAEEPRWQISAAENTTDNGETNRNPNDDAADEGDSNNEDDDNSSEGRSQAEDEESNGNADVVESDGAHNSEQSLDVADDNHDADSAMEDTEAADVDVSEQQDQGIHDEPAAPGSPNSGSPMSTGRGRSLGRSRQKPHRKPSTAKRKELLTLNVAADQDGRRLVEVALFNELALLSGALEKSSAVPDSDIPLYRSTAAGHIEMSSSSDLLNGGKPQDMSVRTVPIPIESFIAKKKQLFESLLDVTRTVIEACDQHEHGRHFPYLAIELLSVLQKSSSWLEKGSTEFAELVHKGLRLALEQQLGDGGLRHGLSGQTAAIWSHYGGNRARRALQQCGTFRLGYECLVRSIDEWETATAVPLVDIEATQPIKYLSIEEKKQDMCDTVSKKLAKTTGESNAGRLASTKRSMRSVTRSEAVKLKQITTCLLLLDASVRFESTDKIIESCKEVEKVPKSISAGKDSEEGDQEKMDTDEKNSELANQCEDDSQDPGAMNVSEARKALSEVMRDVFGTPSSAMEIDAVPADEEDVDLDTLHDRAQECKSVLVDKAEVEIMGWLSKKTEKTISSSFPTEALLSHCLSLLKLWNGVEVGDALLAVLQLLGSLTADWGLAQSAIDSGLTSELLRLPQLESHKSRSTNCKVARMLTRTILRHLIEDPESLHEAMVSELRSIFTSSQPRARVSYSMKSLISAASPMIARDLQCFLSALTKSVRTTNIRTSDSDGSQELELNDYKQLNTSEMESVLSHRSNVKSVISAISCLLSGTVLEHESREHQDSRLSATETLTNNGIERTAFALELLTDFVEFSQVAAVAFIKTPSPTSDISGSALDYIIQKFIPFPEAPETKNVSSQSLARVSSGREEVCIAARKLFLALCSKTANTHEDAVRGLARATKREADKEHACANVIAGLAQCIVPGTKFRVLRVVLETDFANDLARSLQRLDLSFEKNFEVASSVLRAITLIGRAATYMARHDDENPDDTPFGTSSRDPFGLRVQDDGLGHPGGFMVL</sequence>
<gene>
    <name evidence="3" type="ORF">CHC_T00002843001</name>
</gene>
<dbReference type="PROSITE" id="PS00018">
    <property type="entry name" value="EF_HAND_1"/>
    <property type="match status" value="1"/>
</dbReference>
<feature type="compositionally biased region" description="Polar residues" evidence="1">
    <location>
        <begin position="436"/>
        <end position="455"/>
    </location>
</feature>
<dbReference type="Proteomes" id="UP000012073">
    <property type="component" value="Unassembled WGS sequence"/>
</dbReference>
<feature type="region of interest" description="Disordered" evidence="1">
    <location>
        <begin position="210"/>
        <end position="255"/>
    </location>
</feature>
<dbReference type="Gramene" id="CDF34179">
    <property type="protein sequence ID" value="CDF34179"/>
    <property type="gene ID" value="CHC_T00002843001"/>
</dbReference>
<dbReference type="SUPFAM" id="SSF46934">
    <property type="entry name" value="UBA-like"/>
    <property type="match status" value="1"/>
</dbReference>
<dbReference type="STRING" id="2769.R7Q813"/>
<dbReference type="PROSITE" id="PS50030">
    <property type="entry name" value="UBA"/>
    <property type="match status" value="1"/>
</dbReference>
<feature type="compositionally biased region" description="Polar residues" evidence="1">
    <location>
        <begin position="1072"/>
        <end position="1084"/>
    </location>
</feature>
<feature type="compositionally biased region" description="Basic residues" evidence="1">
    <location>
        <begin position="1188"/>
        <end position="1203"/>
    </location>
</feature>
<feature type="region of interest" description="Disordered" evidence="1">
    <location>
        <begin position="1072"/>
        <end position="1207"/>
    </location>
</feature>
<protein>
    <recommendedName>
        <fullName evidence="2">UBA domain-containing protein</fullName>
    </recommendedName>
</protein>
<dbReference type="Pfam" id="PF06025">
    <property type="entry name" value="DUF913"/>
    <property type="match status" value="1"/>
</dbReference>
<feature type="region of interest" description="Disordered" evidence="1">
    <location>
        <begin position="425"/>
        <end position="457"/>
    </location>
</feature>
<dbReference type="RefSeq" id="XP_005713998.1">
    <property type="nucleotide sequence ID" value="XM_005713941.1"/>
</dbReference>
<dbReference type="InterPro" id="IPR009060">
    <property type="entry name" value="UBA-like_sf"/>
</dbReference>
<feature type="region of interest" description="Disordered" evidence="1">
    <location>
        <begin position="971"/>
        <end position="1015"/>
    </location>
</feature>
<evidence type="ECO:0000256" key="1">
    <source>
        <dbReference type="SAM" id="MobiDB-lite"/>
    </source>
</evidence>
<name>R7Q813_CHOCR</name>
<feature type="domain" description="UBA" evidence="2">
    <location>
        <begin position="1008"/>
        <end position="1049"/>
    </location>
</feature>
<feature type="compositionally biased region" description="Acidic residues" evidence="1">
    <location>
        <begin position="1145"/>
        <end position="1159"/>
    </location>
</feature>
<dbReference type="Gene3D" id="1.10.8.10">
    <property type="entry name" value="DNA helicase RuvA subunit, C-terminal domain"/>
    <property type="match status" value="1"/>
</dbReference>
<dbReference type="InterPro" id="IPR010314">
    <property type="entry name" value="E3_Ub_ligase_DUF913"/>
</dbReference>